<evidence type="ECO:0000259" key="10">
    <source>
        <dbReference type="Pfam" id="PF00690"/>
    </source>
</evidence>
<keyword evidence="4" id="KW-0067">ATP-binding</keyword>
<evidence type="ECO:0000256" key="3">
    <source>
        <dbReference type="ARBA" id="ARBA00022741"/>
    </source>
</evidence>
<evidence type="ECO:0000256" key="4">
    <source>
        <dbReference type="ARBA" id="ARBA00022840"/>
    </source>
</evidence>
<dbReference type="Proteomes" id="UP000006911">
    <property type="component" value="Unassembled WGS sequence"/>
</dbReference>
<proteinExistence type="predicted"/>
<dbReference type="Gene3D" id="1.20.1110.10">
    <property type="entry name" value="Calcium-transporting ATPase, transmembrane domain"/>
    <property type="match status" value="1"/>
</dbReference>
<dbReference type="InterPro" id="IPR036412">
    <property type="entry name" value="HAD-like_sf"/>
</dbReference>
<dbReference type="OMA" id="GHESEFG"/>
<organism evidence="11 12">
    <name type="scientific">Tuber melanosporum (strain Mel28)</name>
    <name type="common">Perigord black truffle</name>
    <dbReference type="NCBI Taxonomy" id="656061"/>
    <lineage>
        <taxon>Eukaryota</taxon>
        <taxon>Fungi</taxon>
        <taxon>Dikarya</taxon>
        <taxon>Ascomycota</taxon>
        <taxon>Pezizomycotina</taxon>
        <taxon>Pezizomycetes</taxon>
        <taxon>Pezizales</taxon>
        <taxon>Tuberaceae</taxon>
        <taxon>Tuber</taxon>
    </lineage>
</organism>
<feature type="domain" description="Cation-transporting P-type ATPase N-terminal" evidence="10">
    <location>
        <begin position="100"/>
        <end position="144"/>
    </location>
</feature>
<reference evidence="11 12" key="1">
    <citation type="journal article" date="2010" name="Nature">
        <title>Perigord black truffle genome uncovers evolutionary origins and mechanisms of symbiosis.</title>
        <authorList>
            <person name="Martin F."/>
            <person name="Kohler A."/>
            <person name="Murat C."/>
            <person name="Balestrini R."/>
            <person name="Coutinho P.M."/>
            <person name="Jaillon O."/>
            <person name="Montanini B."/>
            <person name="Morin E."/>
            <person name="Noel B."/>
            <person name="Percudani R."/>
            <person name="Porcel B."/>
            <person name="Rubini A."/>
            <person name="Amicucci A."/>
            <person name="Amselem J."/>
            <person name="Anthouard V."/>
            <person name="Arcioni S."/>
            <person name="Artiguenave F."/>
            <person name="Aury J.M."/>
            <person name="Ballario P."/>
            <person name="Bolchi A."/>
            <person name="Brenna A."/>
            <person name="Brun A."/>
            <person name="Buee M."/>
            <person name="Cantarel B."/>
            <person name="Chevalier G."/>
            <person name="Couloux A."/>
            <person name="Da Silva C."/>
            <person name="Denoeud F."/>
            <person name="Duplessis S."/>
            <person name="Ghignone S."/>
            <person name="Hilselberger B."/>
            <person name="Iotti M."/>
            <person name="Marcais B."/>
            <person name="Mello A."/>
            <person name="Miranda M."/>
            <person name="Pacioni G."/>
            <person name="Quesneville H."/>
            <person name="Riccioni C."/>
            <person name="Ruotolo R."/>
            <person name="Splivallo R."/>
            <person name="Stocchi V."/>
            <person name="Tisserant E."/>
            <person name="Viscomi A.R."/>
            <person name="Zambonelli A."/>
            <person name="Zampieri E."/>
            <person name="Henrissat B."/>
            <person name="Lebrun M.H."/>
            <person name="Paolocci F."/>
            <person name="Bonfante P."/>
            <person name="Ottonello S."/>
            <person name="Wincker P."/>
        </authorList>
    </citation>
    <scope>NUCLEOTIDE SEQUENCE [LARGE SCALE GENOMIC DNA]</scope>
    <source>
        <strain evidence="11 12">Mel28</strain>
    </source>
</reference>
<dbReference type="AlphaFoldDB" id="D5GBW7"/>
<feature type="transmembrane region" description="Helical" evidence="8">
    <location>
        <begin position="339"/>
        <end position="359"/>
    </location>
</feature>
<dbReference type="GO" id="GO:0016887">
    <property type="term" value="F:ATP hydrolysis activity"/>
    <property type="evidence" value="ECO:0007669"/>
    <property type="project" value="InterPro"/>
</dbReference>
<dbReference type="InterPro" id="IPR008250">
    <property type="entry name" value="ATPase_P-typ_transduc_dom_A_sf"/>
</dbReference>
<evidence type="ECO:0000313" key="12">
    <source>
        <dbReference type="Proteomes" id="UP000006911"/>
    </source>
</evidence>
<dbReference type="Gene3D" id="2.70.150.10">
    <property type="entry name" value="Calcium-transporting ATPase, cytoplasmic transduction domain A"/>
    <property type="match status" value="1"/>
</dbReference>
<dbReference type="GO" id="GO:0006874">
    <property type="term" value="P:intracellular calcium ion homeostasis"/>
    <property type="evidence" value="ECO:0007669"/>
    <property type="project" value="TreeGrafter"/>
</dbReference>
<dbReference type="eggNOG" id="KOG0204">
    <property type="taxonomic scope" value="Eukaryota"/>
</dbReference>
<accession>D5GBW7</accession>
<protein>
    <submittedName>
        <fullName evidence="11">(Perigord truffle) hypothetical protein</fullName>
    </submittedName>
</protein>
<dbReference type="InterPro" id="IPR018303">
    <property type="entry name" value="ATPase_P-typ_P_site"/>
</dbReference>
<dbReference type="PRINTS" id="PR00121">
    <property type="entry name" value="NAKATPASE"/>
</dbReference>
<keyword evidence="6 8" id="KW-1133">Transmembrane helix</keyword>
<dbReference type="KEGG" id="tml:GSTUM_00005620001"/>
<dbReference type="InParanoid" id="D5GBW7"/>
<feature type="domain" description="P-type ATPase A" evidence="9">
    <location>
        <begin position="204"/>
        <end position="318"/>
    </location>
</feature>
<evidence type="ECO:0000256" key="7">
    <source>
        <dbReference type="ARBA" id="ARBA00023136"/>
    </source>
</evidence>
<dbReference type="GO" id="GO:0005524">
    <property type="term" value="F:ATP binding"/>
    <property type="evidence" value="ECO:0007669"/>
    <property type="project" value="UniProtKB-KW"/>
</dbReference>
<dbReference type="SUPFAM" id="SSF81653">
    <property type="entry name" value="Calcium ATPase, transduction domain A"/>
    <property type="match status" value="1"/>
</dbReference>
<dbReference type="PROSITE" id="PS00154">
    <property type="entry name" value="ATPASE_E1_E2"/>
    <property type="match status" value="1"/>
</dbReference>
<evidence type="ECO:0000256" key="8">
    <source>
        <dbReference type="SAM" id="Phobius"/>
    </source>
</evidence>
<dbReference type="HOGENOM" id="CLU_002360_7_3_1"/>
<evidence type="ECO:0000256" key="1">
    <source>
        <dbReference type="ARBA" id="ARBA00004141"/>
    </source>
</evidence>
<comment type="subcellular location">
    <subcellularLocation>
        <location evidence="1">Membrane</location>
        <topology evidence="1">Multi-pass membrane protein</topology>
    </subcellularLocation>
</comment>
<dbReference type="PANTHER" id="PTHR24093:SF346">
    <property type="entry name" value="CALCIUM-TRANSPORTING ATPASE"/>
    <property type="match status" value="1"/>
</dbReference>
<dbReference type="GeneID" id="9185402"/>
<feature type="transmembrane region" description="Helical" evidence="8">
    <location>
        <begin position="170"/>
        <end position="189"/>
    </location>
</feature>
<dbReference type="RefSeq" id="XP_002837776.1">
    <property type="nucleotide sequence ID" value="XM_002837730.1"/>
</dbReference>
<dbReference type="PRINTS" id="PR00119">
    <property type="entry name" value="CATATPASE"/>
</dbReference>
<keyword evidence="3" id="KW-0547">Nucleotide-binding</keyword>
<dbReference type="InterPro" id="IPR059000">
    <property type="entry name" value="ATPase_P-type_domA"/>
</dbReference>
<dbReference type="Pfam" id="PF00122">
    <property type="entry name" value="E1-E2_ATPase"/>
    <property type="match status" value="1"/>
</dbReference>
<evidence type="ECO:0000256" key="5">
    <source>
        <dbReference type="ARBA" id="ARBA00022842"/>
    </source>
</evidence>
<dbReference type="Pfam" id="PF00690">
    <property type="entry name" value="Cation_ATPase_N"/>
    <property type="match status" value="1"/>
</dbReference>
<dbReference type="STRING" id="656061.D5GBW7"/>
<dbReference type="Gene3D" id="3.40.50.1000">
    <property type="entry name" value="HAD superfamily/HAD-like"/>
    <property type="match status" value="1"/>
</dbReference>
<dbReference type="SUPFAM" id="SSF81665">
    <property type="entry name" value="Calcium ATPase, transmembrane domain M"/>
    <property type="match status" value="1"/>
</dbReference>
<evidence type="ECO:0000256" key="2">
    <source>
        <dbReference type="ARBA" id="ARBA00022692"/>
    </source>
</evidence>
<keyword evidence="12" id="KW-1185">Reference proteome</keyword>
<dbReference type="GO" id="GO:0005886">
    <property type="term" value="C:plasma membrane"/>
    <property type="evidence" value="ECO:0007669"/>
    <property type="project" value="TreeGrafter"/>
</dbReference>
<feature type="transmembrane region" description="Helical" evidence="8">
    <location>
        <begin position="379"/>
        <end position="406"/>
    </location>
</feature>
<dbReference type="InterPro" id="IPR023298">
    <property type="entry name" value="ATPase_P-typ_TM_dom_sf"/>
</dbReference>
<dbReference type="EMBL" id="FN430097">
    <property type="protein sequence ID" value="CAZ81967.1"/>
    <property type="molecule type" value="Genomic_DNA"/>
</dbReference>
<evidence type="ECO:0000259" key="9">
    <source>
        <dbReference type="Pfam" id="PF00122"/>
    </source>
</evidence>
<dbReference type="NCBIfam" id="TIGR01494">
    <property type="entry name" value="ATPase_P-type"/>
    <property type="match status" value="1"/>
</dbReference>
<dbReference type="GO" id="GO:0005388">
    <property type="term" value="F:P-type calcium transporter activity"/>
    <property type="evidence" value="ECO:0007669"/>
    <property type="project" value="TreeGrafter"/>
</dbReference>
<dbReference type="InterPro" id="IPR023214">
    <property type="entry name" value="HAD_sf"/>
</dbReference>
<dbReference type="PANTHER" id="PTHR24093">
    <property type="entry name" value="CATION TRANSPORTING ATPASE"/>
    <property type="match status" value="1"/>
</dbReference>
<keyword evidence="5" id="KW-0460">Magnesium</keyword>
<keyword evidence="2 8" id="KW-0812">Transmembrane</keyword>
<name>D5GBW7_TUBMM</name>
<feature type="transmembrane region" description="Helical" evidence="8">
    <location>
        <begin position="133"/>
        <end position="150"/>
    </location>
</feature>
<dbReference type="FunFam" id="2.70.150.10:FF:000028">
    <property type="entry name" value="Calcium-transporting ATPase"/>
    <property type="match status" value="1"/>
</dbReference>
<dbReference type="InterPro" id="IPR004014">
    <property type="entry name" value="ATPase_P-typ_cation-transptr_N"/>
</dbReference>
<evidence type="ECO:0000313" key="11">
    <source>
        <dbReference type="EMBL" id="CAZ81967.1"/>
    </source>
</evidence>
<keyword evidence="7 8" id="KW-0472">Membrane</keyword>
<sequence>MLSGETALPDHPYNGIDFVSVSEALNPDPGTEADFRVQGINPFAFTAGQLNKFLNPKSLAAYKAVGGVRGLEKGLRTDLVAGLSVDEVTLEGAVAPVEHQFEDRKRIFKDNTLPAKGAKSIWRLMWEQYQDKILILLTVAAVISLALGLYETLGVKHPAGSPPSVDWVEGVAIVVAIVIVVLVGSLNDFQKERQFVKLNTKKEDRVVKAIRSGKSVQISVHNIMVGDVLHLEPGDMIPADGIFITGHSLKCDESSATGESDQMKKTPGEEVMRQIEAGTASSKLDPFIISGSKVLEGVGTYVVTSVGVNSSFGKIMMALRHEAEATPLQVKLTGLADTIAYLGGGAACLLFIVLFIKFLAHLPNNNGTPAEKGSEFLDILIVAITLIVVAVPEGLPLAVTLALAFATTRMLKENNLVRVLRACETMGNATTICSDKTGTLTQNKMTVVADLLLQVRRMAFSPSSDPRLKPRF</sequence>
<dbReference type="SUPFAM" id="SSF56784">
    <property type="entry name" value="HAD-like"/>
    <property type="match status" value="1"/>
</dbReference>
<dbReference type="InterPro" id="IPR001757">
    <property type="entry name" value="P_typ_ATPase"/>
</dbReference>
<gene>
    <name evidence="11" type="ORF">GSTUM_00005620001</name>
</gene>
<evidence type="ECO:0000256" key="6">
    <source>
        <dbReference type="ARBA" id="ARBA00022989"/>
    </source>
</evidence>